<feature type="chain" id="PRO_5038568626" description="Secreted protein" evidence="1">
    <location>
        <begin position="28"/>
        <end position="160"/>
    </location>
</feature>
<name>A0A5J6IEU4_STRC4</name>
<organism evidence="2 3">
    <name type="scientific">Streptomyces coeruleorubidus</name>
    <dbReference type="NCBI Taxonomy" id="116188"/>
    <lineage>
        <taxon>Bacteria</taxon>
        <taxon>Bacillati</taxon>
        <taxon>Actinomycetota</taxon>
        <taxon>Actinomycetes</taxon>
        <taxon>Kitasatosporales</taxon>
        <taxon>Streptomycetaceae</taxon>
        <taxon>Streptomyces</taxon>
    </lineage>
</organism>
<evidence type="ECO:0000313" key="3">
    <source>
        <dbReference type="Proteomes" id="UP000326598"/>
    </source>
</evidence>
<dbReference type="EMBL" id="CP023694">
    <property type="protein sequence ID" value="QEV29724.1"/>
    <property type="molecule type" value="Genomic_DNA"/>
</dbReference>
<evidence type="ECO:0000313" key="2">
    <source>
        <dbReference type="EMBL" id="QEV29724.1"/>
    </source>
</evidence>
<evidence type="ECO:0008006" key="4">
    <source>
        <dbReference type="Google" id="ProtNLM"/>
    </source>
</evidence>
<dbReference type="GeneID" id="91422270"/>
<dbReference type="Proteomes" id="UP000326598">
    <property type="component" value="Chromosome"/>
</dbReference>
<protein>
    <recommendedName>
        <fullName evidence="4">Secreted protein</fullName>
    </recommendedName>
</protein>
<evidence type="ECO:0000256" key="1">
    <source>
        <dbReference type="SAM" id="SignalP"/>
    </source>
</evidence>
<accession>A0A5J6IEU4</accession>
<keyword evidence="1" id="KW-0732">Signal</keyword>
<reference evidence="2 3" key="1">
    <citation type="submission" date="2017-09" db="EMBL/GenBank/DDBJ databases">
        <authorList>
            <person name="Lee N."/>
            <person name="Cho B.-K."/>
        </authorList>
    </citation>
    <scope>NUCLEOTIDE SEQUENCE [LARGE SCALE GENOMIC DNA]</scope>
    <source>
        <strain evidence="2 3">ATCC 13740</strain>
    </source>
</reference>
<dbReference type="RefSeq" id="WP_150484780.1">
    <property type="nucleotide sequence ID" value="NZ_BMTB01000016.1"/>
</dbReference>
<dbReference type="AlphaFoldDB" id="A0A5J6IEU4"/>
<gene>
    <name evidence="2" type="ORF">CP976_40275</name>
</gene>
<dbReference type="KEGG" id="scoe:CP976_40275"/>
<proteinExistence type="predicted"/>
<feature type="signal peptide" evidence="1">
    <location>
        <begin position="1"/>
        <end position="27"/>
    </location>
</feature>
<sequence length="160" mass="17234">MRRSGTAAIVIALASLGLMAPTTSAAAADDNLCAARWPGRDGNVRAWVDWGCNGDRPLGVTPGDDRSWGDDAGAFQRPANIVASSVMNSGFVGGRDVVAFYYDKDYQYQNGYVCLAPGEKWADNLTDNYFHNRPGQVVNDRIGSHRWVTASECAAGSWLT</sequence>